<dbReference type="EMBL" id="PFED01000076">
    <property type="protein sequence ID" value="PJE63024.1"/>
    <property type="molecule type" value="Genomic_DNA"/>
</dbReference>
<evidence type="ECO:0000313" key="2">
    <source>
        <dbReference type="Proteomes" id="UP000229554"/>
    </source>
</evidence>
<protein>
    <recommendedName>
        <fullName evidence="3">Polymerase nucleotidyl transferase domain-containing protein</fullName>
    </recommendedName>
</protein>
<evidence type="ECO:0008006" key="3">
    <source>
        <dbReference type="Google" id="ProtNLM"/>
    </source>
</evidence>
<dbReference type="Proteomes" id="UP000229554">
    <property type="component" value="Unassembled WGS sequence"/>
</dbReference>
<organism evidence="1 2">
    <name type="scientific">Candidatus Roizmanbacteria bacterium CG10_big_fil_rev_8_21_14_0_10_39_6</name>
    <dbReference type="NCBI Taxonomy" id="1974853"/>
    <lineage>
        <taxon>Bacteria</taxon>
        <taxon>Candidatus Roizmaniibacteriota</taxon>
    </lineage>
</organism>
<proteinExistence type="predicted"/>
<gene>
    <name evidence="1" type="ORF">COU88_01760</name>
</gene>
<comment type="caution">
    <text evidence="1">The sequence shown here is derived from an EMBL/GenBank/DDBJ whole genome shotgun (WGS) entry which is preliminary data.</text>
</comment>
<accession>A0A2M8KSX5</accession>
<feature type="non-terminal residue" evidence="1">
    <location>
        <position position="1"/>
    </location>
</feature>
<reference evidence="2" key="1">
    <citation type="submission" date="2017-09" db="EMBL/GenBank/DDBJ databases">
        <title>Depth-based differentiation of microbial function through sediment-hosted aquifers and enrichment of novel symbionts in the deep terrestrial subsurface.</title>
        <authorList>
            <person name="Probst A.J."/>
            <person name="Ladd B."/>
            <person name="Jarett J.K."/>
            <person name="Geller-Mcgrath D.E."/>
            <person name="Sieber C.M.K."/>
            <person name="Emerson J.B."/>
            <person name="Anantharaman K."/>
            <person name="Thomas B.C."/>
            <person name="Malmstrom R."/>
            <person name="Stieglmeier M."/>
            <person name="Klingl A."/>
            <person name="Woyke T."/>
            <person name="Ryan C.M."/>
            <person name="Banfield J.F."/>
        </authorList>
    </citation>
    <scope>NUCLEOTIDE SEQUENCE [LARGE SCALE GENOMIC DNA]</scope>
</reference>
<evidence type="ECO:0000313" key="1">
    <source>
        <dbReference type="EMBL" id="PJE63024.1"/>
    </source>
</evidence>
<name>A0A2M8KSX5_9BACT</name>
<dbReference type="AlphaFoldDB" id="A0A2M8KSX5"/>
<sequence length="246" mass="28773">FSKLIMDKRLITDAYGTRVTLPGYPSFFSIHNRRSKISELKKKKAAFFIHLLSYFPWIQLVGYSGSVSMDNAVEADDIDIFIITKSHRMWTARFFAVLTAWVLRIKRPRSVNHSTDTVCLNLFFDESNMRVPVVKQTKYVAHEVLQMKVLFQKDRAYSRFIASNDWVFSFYPNAIAASTEQTGMKDIDIKSVCAGRGFIPFGQIGEWFLHVIQRIIMKKPRTKERVGKTQLWFFPDDFEDKIRKIY</sequence>